<dbReference type="EMBL" id="BJWH01000029">
    <property type="protein sequence ID" value="GEM00191.1"/>
    <property type="molecule type" value="Genomic_DNA"/>
</dbReference>
<evidence type="ECO:0000313" key="1">
    <source>
        <dbReference type="EMBL" id="GEM00191.1"/>
    </source>
</evidence>
<accession>A0A511JQ85</accession>
<dbReference type="Pfam" id="PF18959">
    <property type="entry name" value="DUF5701"/>
    <property type="match status" value="1"/>
</dbReference>
<gene>
    <name evidence="1" type="ORF">CTE05_37370</name>
</gene>
<dbReference type="InterPro" id="IPR043755">
    <property type="entry name" value="DUF5701"/>
</dbReference>
<reference evidence="1 2" key="1">
    <citation type="submission" date="2019-07" db="EMBL/GenBank/DDBJ databases">
        <title>Whole genome shotgun sequence of Cellulomonas terrae NBRC 100819.</title>
        <authorList>
            <person name="Hosoyama A."/>
            <person name="Uohara A."/>
            <person name="Ohji S."/>
            <person name="Ichikawa N."/>
        </authorList>
    </citation>
    <scope>NUCLEOTIDE SEQUENCE [LARGE SCALE GENOMIC DNA]</scope>
    <source>
        <strain evidence="1 2">NBRC 100819</strain>
    </source>
</reference>
<proteinExistence type="predicted"/>
<dbReference type="Proteomes" id="UP000321049">
    <property type="component" value="Unassembled WGS sequence"/>
</dbReference>
<keyword evidence="2" id="KW-1185">Reference proteome</keyword>
<dbReference type="AlphaFoldDB" id="A0A511JQ85"/>
<name>A0A511JQ85_9CELL</name>
<comment type="caution">
    <text evidence="1">The sequence shown here is derived from an EMBL/GenBank/DDBJ whole genome shotgun (WGS) entry which is preliminary data.</text>
</comment>
<protein>
    <submittedName>
        <fullName evidence="1">Uncharacterized protein</fullName>
    </submittedName>
</protein>
<sequence length="238" mass="25540">MGVPVTAVDPHLPTVTAPPSAAATAFDPGADVRAELDRQITAYVELGVAALLGQDPDTFRAWLAPLSEVATTPTAPPAVEGDDVPFVLVLPGLDLNDVVPAMRRGTRLGVSVIDRDEAPTYRPLPDVEVPTEPYLLWGVDTGSELCDVRPEDALVTITGRGRTPLTIDEGVALVVVRPDMLRPNKCFSLLASRTGTNQRVPAVWISERRAKLGWCWDRNPHTWLGAASAADRLVRADA</sequence>
<dbReference type="RefSeq" id="WP_222595518.1">
    <property type="nucleotide sequence ID" value="NZ_BJWH01000029.1"/>
</dbReference>
<organism evidence="1 2">
    <name type="scientific">Cellulomonas terrae</name>
    <dbReference type="NCBI Taxonomy" id="311234"/>
    <lineage>
        <taxon>Bacteria</taxon>
        <taxon>Bacillati</taxon>
        <taxon>Actinomycetota</taxon>
        <taxon>Actinomycetes</taxon>
        <taxon>Micrococcales</taxon>
        <taxon>Cellulomonadaceae</taxon>
        <taxon>Cellulomonas</taxon>
    </lineage>
</organism>
<evidence type="ECO:0000313" key="2">
    <source>
        <dbReference type="Proteomes" id="UP000321049"/>
    </source>
</evidence>